<name>A0A849CBM3_9NOCA</name>
<evidence type="ECO:0008006" key="4">
    <source>
        <dbReference type="Google" id="ProtNLM"/>
    </source>
</evidence>
<dbReference type="AlphaFoldDB" id="A0A849CBM3"/>
<keyword evidence="1" id="KW-0812">Transmembrane</keyword>
<proteinExistence type="predicted"/>
<sequence>MRVFAAPRHRYVHNKLNRPISSGTWEVSMARSGQLRLDELSPRSATALVRERIDANDMRAFARSSPARLIAIGLLLLGLCVAAGAVTATAVDHRQDALDTLLEQAEPDAYSAQRLYTSLSVADASAGTAFISGGLEPNSVRDRYNQAIGEASAELVAQSNRADGDDIGLRTGIATGLPVYTGLVGTARANNRTGQPVGAAYLSAASHQMQATLLPMAHELQEHRSSAITDIQRNHVRPPWPAIVLPLLAVAALLVAQWFLTRRWHRILNPGLLLATCTMVVLLSWTVIAGVISAVSTTQARDNGSIPTATLTESRILAQQARSAETLKLVRRDNGGDYDRTYDDATARLRTLLTTYPSDAPATGEIDNAVAALDRWHIAHGRMNEALARGDFLGASAVATGSGANEASAQVESLDRALANGIAATRNTLREDTSRASGALDLLAPGALVLATAAAVLVAAGLWPRLREYR</sequence>
<accession>A0A849CBM3</accession>
<reference evidence="2 3" key="1">
    <citation type="submission" date="2020-05" db="EMBL/GenBank/DDBJ databases">
        <title>MicrobeNet Type strains.</title>
        <authorList>
            <person name="Nicholson A.C."/>
        </authorList>
    </citation>
    <scope>NUCLEOTIDE SEQUENCE [LARGE SCALE GENOMIC DNA]</scope>
    <source>
        <strain evidence="2 3">JCM 3224</strain>
    </source>
</reference>
<comment type="caution">
    <text evidence="2">The sequence shown here is derived from an EMBL/GenBank/DDBJ whole genome shotgun (WGS) entry which is preliminary data.</text>
</comment>
<dbReference type="EMBL" id="JABELX010000031">
    <property type="protein sequence ID" value="NNH75942.1"/>
    <property type="molecule type" value="Genomic_DNA"/>
</dbReference>
<dbReference type="Proteomes" id="UP000586827">
    <property type="component" value="Unassembled WGS sequence"/>
</dbReference>
<gene>
    <name evidence="2" type="ORF">HLB23_39850</name>
</gene>
<keyword evidence="1" id="KW-0472">Membrane</keyword>
<keyword evidence="3" id="KW-1185">Reference proteome</keyword>
<feature type="transmembrane region" description="Helical" evidence="1">
    <location>
        <begin position="442"/>
        <end position="463"/>
    </location>
</feature>
<protein>
    <recommendedName>
        <fullName evidence="4">Secreted protein</fullName>
    </recommendedName>
</protein>
<evidence type="ECO:0000256" key="1">
    <source>
        <dbReference type="SAM" id="Phobius"/>
    </source>
</evidence>
<organism evidence="2 3">
    <name type="scientific">Nocardia uniformis</name>
    <dbReference type="NCBI Taxonomy" id="53432"/>
    <lineage>
        <taxon>Bacteria</taxon>
        <taxon>Bacillati</taxon>
        <taxon>Actinomycetota</taxon>
        <taxon>Actinomycetes</taxon>
        <taxon>Mycobacteriales</taxon>
        <taxon>Nocardiaceae</taxon>
        <taxon>Nocardia</taxon>
    </lineage>
</organism>
<feature type="transmembrane region" description="Helical" evidence="1">
    <location>
        <begin position="272"/>
        <end position="295"/>
    </location>
</feature>
<keyword evidence="1" id="KW-1133">Transmembrane helix</keyword>
<feature type="transmembrane region" description="Helical" evidence="1">
    <location>
        <begin position="240"/>
        <end position="260"/>
    </location>
</feature>
<evidence type="ECO:0000313" key="3">
    <source>
        <dbReference type="Proteomes" id="UP000586827"/>
    </source>
</evidence>
<evidence type="ECO:0000313" key="2">
    <source>
        <dbReference type="EMBL" id="NNH75942.1"/>
    </source>
</evidence>
<feature type="transmembrane region" description="Helical" evidence="1">
    <location>
        <begin position="69"/>
        <end position="91"/>
    </location>
</feature>